<dbReference type="Proteomes" id="UP000630135">
    <property type="component" value="Unassembled WGS sequence"/>
</dbReference>
<keyword evidence="1" id="KW-0812">Transmembrane</keyword>
<reference evidence="2" key="2">
    <citation type="journal article" date="2014" name="Int. J. Syst. Evol. Microbiol.">
        <title>Complete genome sequence of Corynebacterium casei LMG S-19264T (=DSM 44701T), isolated from a smear-ripened cheese.</title>
        <authorList>
            <consortium name="US DOE Joint Genome Institute (JGI-PGF)"/>
            <person name="Walter F."/>
            <person name="Albersmeier A."/>
            <person name="Kalinowski J."/>
            <person name="Ruckert C."/>
        </authorList>
    </citation>
    <scope>NUCLEOTIDE SEQUENCE</scope>
    <source>
        <strain evidence="2">CGMCC 1.8885</strain>
    </source>
</reference>
<evidence type="ECO:0000256" key="1">
    <source>
        <dbReference type="SAM" id="Phobius"/>
    </source>
</evidence>
<evidence type="ECO:0000313" key="2">
    <source>
        <dbReference type="EMBL" id="GGI71936.1"/>
    </source>
</evidence>
<keyword evidence="1" id="KW-1133">Transmembrane helix</keyword>
<accession>A0AAV4K3N1</accession>
<organism evidence="2 5">
    <name type="scientific">Deinococcus wulumuqiensis</name>
    <dbReference type="NCBI Taxonomy" id="980427"/>
    <lineage>
        <taxon>Bacteria</taxon>
        <taxon>Thermotogati</taxon>
        <taxon>Deinococcota</taxon>
        <taxon>Deinococci</taxon>
        <taxon>Deinococcales</taxon>
        <taxon>Deinococcaceae</taxon>
        <taxon>Deinococcus</taxon>
    </lineage>
</organism>
<evidence type="ECO:0000313" key="4">
    <source>
        <dbReference type="Proteomes" id="UP000630135"/>
    </source>
</evidence>
<comment type="caution">
    <text evidence="2">The sequence shown here is derived from an EMBL/GenBank/DDBJ whole genome shotgun (WGS) entry which is preliminary data.</text>
</comment>
<reference evidence="2" key="4">
    <citation type="submission" date="2023-08" db="EMBL/GenBank/DDBJ databases">
        <authorList>
            <person name="Sun Q."/>
            <person name="Zhou Y."/>
        </authorList>
    </citation>
    <scope>NUCLEOTIDE SEQUENCE</scope>
    <source>
        <strain evidence="3">CGMCC 1.8884</strain>
        <strain evidence="2">CGMCC 1.8885</strain>
    </source>
</reference>
<feature type="transmembrane region" description="Helical" evidence="1">
    <location>
        <begin position="55"/>
        <end position="73"/>
    </location>
</feature>
<gene>
    <name evidence="3" type="ORF">GCM10008021_00130</name>
    <name evidence="2" type="ORF">GCM10010914_02460</name>
</gene>
<dbReference type="EMBL" id="BMLZ01000001">
    <property type="protein sequence ID" value="GGP28362.1"/>
    <property type="molecule type" value="Genomic_DNA"/>
</dbReference>
<evidence type="ECO:0000313" key="5">
    <source>
        <dbReference type="Proteomes" id="UP000652720"/>
    </source>
</evidence>
<proteinExistence type="predicted"/>
<protein>
    <submittedName>
        <fullName evidence="2">Uncharacterized protein</fullName>
    </submittedName>
</protein>
<dbReference type="Proteomes" id="UP000652720">
    <property type="component" value="Unassembled WGS sequence"/>
</dbReference>
<reference evidence="4" key="3">
    <citation type="journal article" date="2019" name="Int. J. Syst. Evol. Microbiol.">
        <title>The Global Catalogue of Microorganisms (GCM) 10K type strain sequencing project: providing services to taxonomists for standard genome sequencing and annotation.</title>
        <authorList>
            <consortium name="The Broad Institute Genomics Platform"/>
            <consortium name="The Broad Institute Genome Sequencing Center for Infectious Disease"/>
            <person name="Wu L."/>
            <person name="Ma J."/>
        </authorList>
    </citation>
    <scope>NUCLEOTIDE SEQUENCE [LARGE SCALE GENOMIC DNA]</scope>
    <source>
        <strain evidence="4">CGMCC 1.8884</strain>
    </source>
</reference>
<evidence type="ECO:0000313" key="3">
    <source>
        <dbReference type="EMBL" id="GGP28362.1"/>
    </source>
</evidence>
<name>A0AAV4K3N1_9DEIO</name>
<dbReference type="EMBL" id="BMMA01000001">
    <property type="protein sequence ID" value="GGI71936.1"/>
    <property type="molecule type" value="Genomic_DNA"/>
</dbReference>
<sequence length="89" mass="9002">MLPMRWLPSFLLFLVGLLLAALALGMFAVLGGSGPLWLRSLGSVALGGPGPSGFVRALVLTLLASTALALATLRRPAPAAVPEPSAPQG</sequence>
<keyword evidence="4" id="KW-1185">Reference proteome</keyword>
<reference evidence="3" key="1">
    <citation type="journal article" date="2014" name="Int. J. Syst. Evol. Microbiol.">
        <title>Complete genome of a new Firmicutes species belonging to the dominant human colonic microbiota ('Ruminococcus bicirculans') reveals two chromosomes and a selective capacity to utilize plant glucans.</title>
        <authorList>
            <consortium name="NISC Comparative Sequencing Program"/>
            <person name="Wegmann U."/>
            <person name="Louis P."/>
            <person name="Goesmann A."/>
            <person name="Henrissat B."/>
            <person name="Duncan S.H."/>
            <person name="Flint H.J."/>
        </authorList>
    </citation>
    <scope>NUCLEOTIDE SEQUENCE</scope>
    <source>
        <strain evidence="3">CGMCC 1.8884</strain>
    </source>
</reference>
<keyword evidence="1" id="KW-0472">Membrane</keyword>
<dbReference type="AlphaFoldDB" id="A0AAV4K3N1"/>